<evidence type="ECO:0000256" key="1">
    <source>
        <dbReference type="ARBA" id="ARBA00023002"/>
    </source>
</evidence>
<dbReference type="InterPro" id="IPR032095">
    <property type="entry name" value="Sacchrp_dh-like_C"/>
</dbReference>
<dbReference type="PANTHER" id="PTHR11133">
    <property type="entry name" value="SACCHAROPINE DEHYDROGENASE"/>
    <property type="match status" value="1"/>
</dbReference>
<dbReference type="Proteomes" id="UP001165060">
    <property type="component" value="Unassembled WGS sequence"/>
</dbReference>
<organism evidence="3 4">
    <name type="scientific">Tetraparma gracilis</name>
    <dbReference type="NCBI Taxonomy" id="2962635"/>
    <lineage>
        <taxon>Eukaryota</taxon>
        <taxon>Sar</taxon>
        <taxon>Stramenopiles</taxon>
        <taxon>Ochrophyta</taxon>
        <taxon>Bolidophyceae</taxon>
        <taxon>Parmales</taxon>
        <taxon>Triparmaceae</taxon>
        <taxon>Tetraparma</taxon>
    </lineage>
</organism>
<dbReference type="SUPFAM" id="SSF55347">
    <property type="entry name" value="Glyceraldehyde-3-phosphate dehydrogenase-like, C-terminal domain"/>
    <property type="match status" value="1"/>
</dbReference>
<accession>A0ABQ6MGK3</accession>
<keyword evidence="1" id="KW-0560">Oxidoreductase</keyword>
<protein>
    <recommendedName>
        <fullName evidence="2">Saccharopine dehydrogenase-like C-terminal domain-containing protein</fullName>
    </recommendedName>
</protein>
<proteinExistence type="predicted"/>
<dbReference type="InterPro" id="IPR051168">
    <property type="entry name" value="AASS"/>
</dbReference>
<feature type="domain" description="Saccharopine dehydrogenase-like C-terminal" evidence="2">
    <location>
        <begin position="1"/>
        <end position="262"/>
    </location>
</feature>
<keyword evidence="4" id="KW-1185">Reference proteome</keyword>
<reference evidence="3 4" key="1">
    <citation type="journal article" date="2023" name="Commun. Biol.">
        <title>Genome analysis of Parmales, the sister group of diatoms, reveals the evolutionary specialization of diatoms from phago-mixotrophs to photoautotrophs.</title>
        <authorList>
            <person name="Ban H."/>
            <person name="Sato S."/>
            <person name="Yoshikawa S."/>
            <person name="Yamada K."/>
            <person name="Nakamura Y."/>
            <person name="Ichinomiya M."/>
            <person name="Sato N."/>
            <person name="Blanc-Mathieu R."/>
            <person name="Endo H."/>
            <person name="Kuwata A."/>
            <person name="Ogata H."/>
        </authorList>
    </citation>
    <scope>NUCLEOTIDE SEQUENCE [LARGE SCALE GENOMIC DNA]</scope>
</reference>
<dbReference type="PANTHER" id="PTHR11133:SF22">
    <property type="entry name" value="ALPHA-AMINOADIPIC SEMIALDEHYDE SYNTHASE, MITOCHONDRIAL"/>
    <property type="match status" value="1"/>
</dbReference>
<feature type="non-terminal residue" evidence="3">
    <location>
        <position position="1"/>
    </location>
</feature>
<dbReference type="Gene3D" id="3.40.50.720">
    <property type="entry name" value="NAD(P)-binding Rossmann-like Domain"/>
    <property type="match status" value="1"/>
</dbReference>
<comment type="caution">
    <text evidence="3">The sequence shown here is derived from an EMBL/GenBank/DDBJ whole genome shotgun (WGS) entry which is preliminary data.</text>
</comment>
<name>A0ABQ6MGK3_9STRA</name>
<evidence type="ECO:0000259" key="2">
    <source>
        <dbReference type="Pfam" id="PF16653"/>
    </source>
</evidence>
<sequence length="274" mass="29991">YKFSWSPMGVLTASQNSATFLRDGSVVSIDGPELLNNADPIYSFPTMNLECLANRDSLIYRELYGIEDADSVFRGTLRFAGFSDLMYGVKTLGLLDDAPCAGGTWGEVLDALLAEHGASSMRDFCEKKGIRAGGGKLEHLFGWLEMLDRSKGLEVADPSSIVKSLCALLETRLTLEDGERDMVLMAHDIVGEFPGGKEEVWSSTMQLYGDERFTAMGKTVGVTAAIGAEMVLDGWIKEKGVLTPMTKNIYEKGLELLEQEGLVFQESCTVVEKK</sequence>
<evidence type="ECO:0000313" key="3">
    <source>
        <dbReference type="EMBL" id="GMI25668.1"/>
    </source>
</evidence>
<dbReference type="Pfam" id="PF16653">
    <property type="entry name" value="Sacchrp_dh_C"/>
    <property type="match status" value="1"/>
</dbReference>
<evidence type="ECO:0000313" key="4">
    <source>
        <dbReference type="Proteomes" id="UP001165060"/>
    </source>
</evidence>
<dbReference type="EMBL" id="BRYB01005534">
    <property type="protein sequence ID" value="GMI25668.1"/>
    <property type="molecule type" value="Genomic_DNA"/>
</dbReference>
<gene>
    <name evidence="3" type="ORF">TeGR_g12644</name>
</gene>
<dbReference type="Gene3D" id="3.30.360.10">
    <property type="entry name" value="Dihydrodipicolinate Reductase, domain 2"/>
    <property type="match status" value="1"/>
</dbReference>